<feature type="compositionally biased region" description="Acidic residues" evidence="1">
    <location>
        <begin position="164"/>
        <end position="174"/>
    </location>
</feature>
<gene>
    <name evidence="2" type="ORF">N656DRAFT_794867</name>
</gene>
<feature type="region of interest" description="Disordered" evidence="1">
    <location>
        <begin position="593"/>
        <end position="616"/>
    </location>
</feature>
<dbReference type="EMBL" id="MU853333">
    <property type="protein sequence ID" value="KAK4116573.1"/>
    <property type="molecule type" value="Genomic_DNA"/>
</dbReference>
<feature type="compositionally biased region" description="Basic and acidic residues" evidence="1">
    <location>
        <begin position="593"/>
        <end position="611"/>
    </location>
</feature>
<reference evidence="2" key="2">
    <citation type="submission" date="2023-05" db="EMBL/GenBank/DDBJ databases">
        <authorList>
            <consortium name="Lawrence Berkeley National Laboratory"/>
            <person name="Steindorff A."/>
            <person name="Hensen N."/>
            <person name="Bonometti L."/>
            <person name="Westerberg I."/>
            <person name="Brannstrom I.O."/>
            <person name="Guillou S."/>
            <person name="Cros-Aarteil S."/>
            <person name="Calhoun S."/>
            <person name="Haridas S."/>
            <person name="Kuo A."/>
            <person name="Mondo S."/>
            <person name="Pangilinan J."/>
            <person name="Riley R."/>
            <person name="Labutti K."/>
            <person name="Andreopoulos B."/>
            <person name="Lipzen A."/>
            <person name="Chen C."/>
            <person name="Yanf M."/>
            <person name="Daum C."/>
            <person name="Ng V."/>
            <person name="Clum A."/>
            <person name="Ohm R."/>
            <person name="Martin F."/>
            <person name="Silar P."/>
            <person name="Natvig D."/>
            <person name="Lalanne C."/>
            <person name="Gautier V."/>
            <person name="Ament-Velasquez S.L."/>
            <person name="Kruys A."/>
            <person name="Hutchinson M.I."/>
            <person name="Powell A.J."/>
            <person name="Barry K."/>
            <person name="Miller A.N."/>
            <person name="Grigoriev I.V."/>
            <person name="Debuchy R."/>
            <person name="Gladieux P."/>
            <person name="Thoren M.H."/>
            <person name="Johannesson H."/>
        </authorList>
    </citation>
    <scope>NUCLEOTIDE SEQUENCE</scope>
    <source>
        <strain evidence="2">CBS 508.74</strain>
    </source>
</reference>
<comment type="caution">
    <text evidence="2">The sequence shown here is derived from an EMBL/GenBank/DDBJ whole genome shotgun (WGS) entry which is preliminary data.</text>
</comment>
<evidence type="ECO:0000256" key="1">
    <source>
        <dbReference type="SAM" id="MobiDB-lite"/>
    </source>
</evidence>
<feature type="compositionally biased region" description="Polar residues" evidence="1">
    <location>
        <begin position="220"/>
        <end position="242"/>
    </location>
</feature>
<feature type="region of interest" description="Disordered" evidence="1">
    <location>
        <begin position="58"/>
        <end position="317"/>
    </location>
</feature>
<keyword evidence="3" id="KW-1185">Reference proteome</keyword>
<feature type="compositionally biased region" description="Polar residues" evidence="1">
    <location>
        <begin position="698"/>
        <end position="711"/>
    </location>
</feature>
<feature type="region of interest" description="Disordered" evidence="1">
    <location>
        <begin position="658"/>
        <end position="720"/>
    </location>
</feature>
<feature type="compositionally biased region" description="Basic and acidic residues" evidence="1">
    <location>
        <begin position="659"/>
        <end position="678"/>
    </location>
</feature>
<dbReference type="AlphaFoldDB" id="A0AAN6YWX8"/>
<dbReference type="Proteomes" id="UP001302812">
    <property type="component" value="Unassembled WGS sequence"/>
</dbReference>
<dbReference type="GeneID" id="89941471"/>
<sequence length="720" mass="78707">MESPGPSTPPATIGLVRADLAEMWAVDLPQSPSPRIPAPAFGASDFIDFDVVEAPKIGRPNARRDPLPDMLAGALTPTPAPESPTHRRKRPVNYPSSKRKTALEASPANSTIAEHHQQRESNNRVADVSAKGKARTKQAKILPETGDEAPSYIKTKRQKHSEDVFEISDSTDGEGDTRPQKRQAKRPSPKSSRAPNGKTAQTATADDRLPVGKRKRSSRTSRLQNESAAQSGNSRDPEQCQTLAEAPHVPPQRKPEGGPRRPLRENTSAMAQPDLGDIVQVDLSGSPFHIADDLAGTNSSDDLRTPPPPPRADEPAIPAKARGETVINSHSHASQARVQLALGSTSPLSADQISTVSRPSSIRDNHDIAHNRIQETRSSGLSWPSQQATVCITRQAAPPPSQPRPSLQLEASALSRKLAKGDPKRRVAGNLLPRSQISQPEDALPSANSTPKLDAEGARMNPQNIWTQAVMDDSPPAILHRIVTLLHRSLKPKEEVVRDIVGEYQEKASLLLENMRTRHHQEKSETLSSLWKASSATFTVLSIAEQEMKIIIDRLHDLDLTQTLASFKRTDLMEKLDTVARLCQARASNYTADENRAGSEAHENEGSKETDDGSADSLVENYRLKLEDGIRQPDDETSAAYRQLSAEADMFITQCLQGGRRDNARPDARPSNNTEKKTKTANRTTDDALEEFLDRIINTLQESTDGGSSHPSCDDDRKII</sequence>
<feature type="compositionally biased region" description="Basic and acidic residues" evidence="1">
    <location>
        <begin position="253"/>
        <end position="264"/>
    </location>
</feature>
<name>A0AAN6YWX8_9PEZI</name>
<organism evidence="2 3">
    <name type="scientific">Canariomyces notabilis</name>
    <dbReference type="NCBI Taxonomy" id="2074819"/>
    <lineage>
        <taxon>Eukaryota</taxon>
        <taxon>Fungi</taxon>
        <taxon>Dikarya</taxon>
        <taxon>Ascomycota</taxon>
        <taxon>Pezizomycotina</taxon>
        <taxon>Sordariomycetes</taxon>
        <taxon>Sordariomycetidae</taxon>
        <taxon>Sordariales</taxon>
        <taxon>Chaetomiaceae</taxon>
        <taxon>Canariomyces</taxon>
    </lineage>
</organism>
<feature type="region of interest" description="Disordered" evidence="1">
    <location>
        <begin position="417"/>
        <end position="456"/>
    </location>
</feature>
<proteinExistence type="predicted"/>
<feature type="compositionally biased region" description="Polar residues" evidence="1">
    <location>
        <begin position="189"/>
        <end position="204"/>
    </location>
</feature>
<accession>A0AAN6YWX8</accession>
<protein>
    <submittedName>
        <fullName evidence="2">Uncharacterized protein</fullName>
    </submittedName>
</protein>
<evidence type="ECO:0000313" key="2">
    <source>
        <dbReference type="EMBL" id="KAK4116573.1"/>
    </source>
</evidence>
<evidence type="ECO:0000313" key="3">
    <source>
        <dbReference type="Proteomes" id="UP001302812"/>
    </source>
</evidence>
<feature type="compositionally biased region" description="Basic and acidic residues" evidence="1">
    <location>
        <begin position="113"/>
        <end position="122"/>
    </location>
</feature>
<reference evidence="2" key="1">
    <citation type="journal article" date="2023" name="Mol. Phylogenet. Evol.">
        <title>Genome-scale phylogeny and comparative genomics of the fungal order Sordariales.</title>
        <authorList>
            <person name="Hensen N."/>
            <person name="Bonometti L."/>
            <person name="Westerberg I."/>
            <person name="Brannstrom I.O."/>
            <person name="Guillou S."/>
            <person name="Cros-Aarteil S."/>
            <person name="Calhoun S."/>
            <person name="Haridas S."/>
            <person name="Kuo A."/>
            <person name="Mondo S."/>
            <person name="Pangilinan J."/>
            <person name="Riley R."/>
            <person name="LaButti K."/>
            <person name="Andreopoulos B."/>
            <person name="Lipzen A."/>
            <person name="Chen C."/>
            <person name="Yan M."/>
            <person name="Daum C."/>
            <person name="Ng V."/>
            <person name="Clum A."/>
            <person name="Steindorff A."/>
            <person name="Ohm R.A."/>
            <person name="Martin F."/>
            <person name="Silar P."/>
            <person name="Natvig D.O."/>
            <person name="Lalanne C."/>
            <person name="Gautier V."/>
            <person name="Ament-Velasquez S.L."/>
            <person name="Kruys A."/>
            <person name="Hutchinson M.I."/>
            <person name="Powell A.J."/>
            <person name="Barry K."/>
            <person name="Miller A.N."/>
            <person name="Grigoriev I.V."/>
            <person name="Debuchy R."/>
            <person name="Gladieux P."/>
            <person name="Hiltunen Thoren M."/>
            <person name="Johannesson H."/>
        </authorList>
    </citation>
    <scope>NUCLEOTIDE SEQUENCE</scope>
    <source>
        <strain evidence="2">CBS 508.74</strain>
    </source>
</reference>
<dbReference type="RefSeq" id="XP_064674143.1">
    <property type="nucleotide sequence ID" value="XM_064817346.1"/>
</dbReference>